<name>A0AAN9ENV2_CROPI</name>
<dbReference type="Proteomes" id="UP001372338">
    <property type="component" value="Unassembled WGS sequence"/>
</dbReference>
<gene>
    <name evidence="7" type="ORF">RIF29_26607</name>
</gene>
<protein>
    <recommendedName>
        <fullName evidence="6">TF-B3 domain-containing protein</fullName>
    </recommendedName>
</protein>
<evidence type="ECO:0000313" key="7">
    <source>
        <dbReference type="EMBL" id="KAK7260509.1"/>
    </source>
</evidence>
<evidence type="ECO:0000256" key="3">
    <source>
        <dbReference type="ARBA" id="ARBA00023125"/>
    </source>
</evidence>
<dbReference type="InterPro" id="IPR015300">
    <property type="entry name" value="DNA-bd_pseudobarrel_sf"/>
</dbReference>
<accession>A0AAN9ENV2</accession>
<comment type="caution">
    <text evidence="7">The sequence shown here is derived from an EMBL/GenBank/DDBJ whole genome shotgun (WGS) entry which is preliminary data.</text>
</comment>
<dbReference type="GO" id="GO:0003677">
    <property type="term" value="F:DNA binding"/>
    <property type="evidence" value="ECO:0007669"/>
    <property type="project" value="UniProtKB-KW"/>
</dbReference>
<evidence type="ECO:0000256" key="4">
    <source>
        <dbReference type="ARBA" id="ARBA00023163"/>
    </source>
</evidence>
<evidence type="ECO:0000256" key="2">
    <source>
        <dbReference type="ARBA" id="ARBA00023015"/>
    </source>
</evidence>
<evidence type="ECO:0000313" key="8">
    <source>
        <dbReference type="Proteomes" id="UP001372338"/>
    </source>
</evidence>
<evidence type="ECO:0000256" key="5">
    <source>
        <dbReference type="ARBA" id="ARBA00023242"/>
    </source>
</evidence>
<dbReference type="InterPro" id="IPR003340">
    <property type="entry name" value="B3_DNA-bd"/>
</dbReference>
<dbReference type="AlphaFoldDB" id="A0AAN9ENV2"/>
<proteinExistence type="predicted"/>
<dbReference type="EMBL" id="JAYWIO010000005">
    <property type="protein sequence ID" value="KAK7260509.1"/>
    <property type="molecule type" value="Genomic_DNA"/>
</dbReference>
<evidence type="ECO:0000256" key="1">
    <source>
        <dbReference type="ARBA" id="ARBA00004123"/>
    </source>
</evidence>
<keyword evidence="3" id="KW-0238">DNA-binding</keyword>
<dbReference type="GO" id="GO:0005634">
    <property type="term" value="C:nucleus"/>
    <property type="evidence" value="ECO:0007669"/>
    <property type="project" value="UniProtKB-SubCell"/>
</dbReference>
<feature type="domain" description="TF-B3" evidence="6">
    <location>
        <begin position="67"/>
        <end position="118"/>
    </location>
</feature>
<dbReference type="PROSITE" id="PS50863">
    <property type="entry name" value="B3"/>
    <property type="match status" value="1"/>
</dbReference>
<dbReference type="SUPFAM" id="SSF101936">
    <property type="entry name" value="DNA-binding pseudobarrel domain"/>
    <property type="match status" value="1"/>
</dbReference>
<reference evidence="7 8" key="1">
    <citation type="submission" date="2024-01" db="EMBL/GenBank/DDBJ databases">
        <title>The genomes of 5 underutilized Papilionoideae crops provide insights into root nodulation and disease resistanc.</title>
        <authorList>
            <person name="Yuan L."/>
        </authorList>
    </citation>
    <scope>NUCLEOTIDE SEQUENCE [LARGE SCALE GENOMIC DNA]</scope>
    <source>
        <strain evidence="7">ZHUSHIDOU_FW_LH</strain>
        <tissue evidence="7">Leaf</tissue>
    </source>
</reference>
<keyword evidence="5" id="KW-0539">Nucleus</keyword>
<evidence type="ECO:0000259" key="6">
    <source>
        <dbReference type="PROSITE" id="PS50863"/>
    </source>
</evidence>
<dbReference type="Gene3D" id="2.40.330.10">
    <property type="entry name" value="DNA-binding pseudobarrel domain"/>
    <property type="match status" value="1"/>
</dbReference>
<keyword evidence="4" id="KW-0804">Transcription</keyword>
<organism evidence="7 8">
    <name type="scientific">Crotalaria pallida</name>
    <name type="common">Smooth rattlebox</name>
    <name type="synonym">Crotalaria striata</name>
    <dbReference type="NCBI Taxonomy" id="3830"/>
    <lineage>
        <taxon>Eukaryota</taxon>
        <taxon>Viridiplantae</taxon>
        <taxon>Streptophyta</taxon>
        <taxon>Embryophyta</taxon>
        <taxon>Tracheophyta</taxon>
        <taxon>Spermatophyta</taxon>
        <taxon>Magnoliopsida</taxon>
        <taxon>eudicotyledons</taxon>
        <taxon>Gunneridae</taxon>
        <taxon>Pentapetalae</taxon>
        <taxon>rosids</taxon>
        <taxon>fabids</taxon>
        <taxon>Fabales</taxon>
        <taxon>Fabaceae</taxon>
        <taxon>Papilionoideae</taxon>
        <taxon>50 kb inversion clade</taxon>
        <taxon>genistoids sensu lato</taxon>
        <taxon>core genistoids</taxon>
        <taxon>Crotalarieae</taxon>
        <taxon>Crotalaria</taxon>
    </lineage>
</organism>
<keyword evidence="2" id="KW-0805">Transcription regulation</keyword>
<keyword evidence="8" id="KW-1185">Reference proteome</keyword>
<sequence>MSPCSTPGLSFDNVIIMDESEEFKGTDVYDCIFKDLDGTQLLHIFSNIITKSQIRGIQTMGKRNEPEKWYIKWNQTKNNYCAFGEGWYGYVQANKLKVDDMVDFYLNKKTDLWIVAYL</sequence>
<comment type="subcellular location">
    <subcellularLocation>
        <location evidence="1">Nucleus</location>
    </subcellularLocation>
</comment>